<dbReference type="InterPro" id="IPR000847">
    <property type="entry name" value="LysR_HTH_N"/>
</dbReference>
<dbReference type="Pfam" id="PF00126">
    <property type="entry name" value="HTH_1"/>
    <property type="match status" value="1"/>
</dbReference>
<evidence type="ECO:0000256" key="1">
    <source>
        <dbReference type="ARBA" id="ARBA00009437"/>
    </source>
</evidence>
<evidence type="ECO:0000259" key="5">
    <source>
        <dbReference type="PROSITE" id="PS50931"/>
    </source>
</evidence>
<evidence type="ECO:0000313" key="6">
    <source>
        <dbReference type="EMBL" id="SCG50168.1"/>
    </source>
</evidence>
<protein>
    <submittedName>
        <fullName evidence="6">ModE molybdate transport repressor domain-containing protein</fullName>
    </submittedName>
</protein>
<evidence type="ECO:0000313" key="7">
    <source>
        <dbReference type="Proteomes" id="UP000199408"/>
    </source>
</evidence>
<dbReference type="AlphaFoldDB" id="A0A1C5HW70"/>
<keyword evidence="2" id="KW-0805">Transcription regulation</keyword>
<keyword evidence="3" id="KW-0238">DNA-binding</keyword>
<dbReference type="Proteomes" id="UP000199408">
    <property type="component" value="Unassembled WGS sequence"/>
</dbReference>
<keyword evidence="7" id="KW-1185">Reference proteome</keyword>
<organism evidence="6 7">
    <name type="scientific">Micromonospora halophytica</name>
    <dbReference type="NCBI Taxonomy" id="47864"/>
    <lineage>
        <taxon>Bacteria</taxon>
        <taxon>Bacillati</taxon>
        <taxon>Actinomycetota</taxon>
        <taxon>Actinomycetes</taxon>
        <taxon>Micromonosporales</taxon>
        <taxon>Micromonosporaceae</taxon>
        <taxon>Micromonospora</taxon>
    </lineage>
</organism>
<dbReference type="PROSITE" id="PS50931">
    <property type="entry name" value="HTH_LYSR"/>
    <property type="match status" value="1"/>
</dbReference>
<dbReference type="EMBL" id="FMDN01000006">
    <property type="protein sequence ID" value="SCG50168.1"/>
    <property type="molecule type" value="Genomic_DNA"/>
</dbReference>
<dbReference type="InterPro" id="IPR036388">
    <property type="entry name" value="WH-like_DNA-bd_sf"/>
</dbReference>
<proteinExistence type="inferred from homology"/>
<dbReference type="OrthoDB" id="3828349at2"/>
<keyword evidence="4" id="KW-0804">Transcription</keyword>
<reference evidence="7" key="1">
    <citation type="submission" date="2016-06" db="EMBL/GenBank/DDBJ databases">
        <authorList>
            <person name="Varghese N."/>
        </authorList>
    </citation>
    <scope>NUCLEOTIDE SEQUENCE [LARGE SCALE GENOMIC DNA]</scope>
    <source>
        <strain evidence="7">DSM 43171</strain>
    </source>
</reference>
<dbReference type="Gene3D" id="1.10.10.10">
    <property type="entry name" value="Winged helix-like DNA-binding domain superfamily/Winged helix DNA-binding domain"/>
    <property type="match status" value="1"/>
</dbReference>
<dbReference type="InterPro" id="IPR036390">
    <property type="entry name" value="WH_DNA-bd_sf"/>
</dbReference>
<dbReference type="FunFam" id="1.10.10.10:FF:000001">
    <property type="entry name" value="LysR family transcriptional regulator"/>
    <property type="match status" value="1"/>
</dbReference>
<dbReference type="SUPFAM" id="SSF46785">
    <property type="entry name" value="Winged helix' DNA-binding domain"/>
    <property type="match status" value="1"/>
</dbReference>
<accession>A0A1C5HW70</accession>
<comment type="similarity">
    <text evidence="1">Belongs to the LysR transcriptional regulatory family.</text>
</comment>
<name>A0A1C5HW70_9ACTN</name>
<sequence length="165" mass="18369">MDTRSLRLVKALAEAGSLTGAAHELGMTHQALSRQLRELERRLGVSLATRTGRSTVLTPAGQLLAQRATRILLELHRTEMDVRSLDGTVTQAGRDPLTRLGGKRYVADGADPWRIYQTDVQVDLKWQAGKIPFTDISLATRTVTRNFKFELWAEQAGPWGKLYAN</sequence>
<dbReference type="STRING" id="47864.GA0070560_106134"/>
<dbReference type="GO" id="GO:0000976">
    <property type="term" value="F:transcription cis-regulatory region binding"/>
    <property type="evidence" value="ECO:0007669"/>
    <property type="project" value="TreeGrafter"/>
</dbReference>
<evidence type="ECO:0000256" key="3">
    <source>
        <dbReference type="ARBA" id="ARBA00023125"/>
    </source>
</evidence>
<gene>
    <name evidence="6" type="ORF">GA0070560_106134</name>
</gene>
<dbReference type="GO" id="GO:0003700">
    <property type="term" value="F:DNA-binding transcription factor activity"/>
    <property type="evidence" value="ECO:0007669"/>
    <property type="project" value="InterPro"/>
</dbReference>
<evidence type="ECO:0000256" key="4">
    <source>
        <dbReference type="ARBA" id="ARBA00023163"/>
    </source>
</evidence>
<dbReference type="PANTHER" id="PTHR30126">
    <property type="entry name" value="HTH-TYPE TRANSCRIPTIONAL REGULATOR"/>
    <property type="match status" value="1"/>
</dbReference>
<dbReference type="PRINTS" id="PR00039">
    <property type="entry name" value="HTHLYSR"/>
</dbReference>
<evidence type="ECO:0000256" key="2">
    <source>
        <dbReference type="ARBA" id="ARBA00023015"/>
    </source>
</evidence>
<dbReference type="PANTHER" id="PTHR30126:SF39">
    <property type="entry name" value="HTH-TYPE TRANSCRIPTIONAL REGULATOR CYSL"/>
    <property type="match status" value="1"/>
</dbReference>
<feature type="domain" description="HTH lysR-type" evidence="5">
    <location>
        <begin position="1"/>
        <end position="58"/>
    </location>
</feature>